<gene>
    <name evidence="2" type="ORF">PR048_003936</name>
</gene>
<keyword evidence="3" id="KW-1185">Reference proteome</keyword>
<dbReference type="Proteomes" id="UP001159363">
    <property type="component" value="Chromosome 2"/>
</dbReference>
<protein>
    <submittedName>
        <fullName evidence="2">Uncharacterized protein</fullName>
    </submittedName>
</protein>
<feature type="compositionally biased region" description="Basic and acidic residues" evidence="1">
    <location>
        <begin position="59"/>
        <end position="71"/>
    </location>
</feature>
<name>A0ABQ9I425_9NEOP</name>
<dbReference type="EMBL" id="JARBHB010000002">
    <property type="protein sequence ID" value="KAJ8891408.1"/>
    <property type="molecule type" value="Genomic_DNA"/>
</dbReference>
<organism evidence="2 3">
    <name type="scientific">Dryococelus australis</name>
    <dbReference type="NCBI Taxonomy" id="614101"/>
    <lineage>
        <taxon>Eukaryota</taxon>
        <taxon>Metazoa</taxon>
        <taxon>Ecdysozoa</taxon>
        <taxon>Arthropoda</taxon>
        <taxon>Hexapoda</taxon>
        <taxon>Insecta</taxon>
        <taxon>Pterygota</taxon>
        <taxon>Neoptera</taxon>
        <taxon>Polyneoptera</taxon>
        <taxon>Phasmatodea</taxon>
        <taxon>Verophasmatodea</taxon>
        <taxon>Anareolatae</taxon>
        <taxon>Phasmatidae</taxon>
        <taxon>Eurycanthinae</taxon>
        <taxon>Dryococelus</taxon>
    </lineage>
</organism>
<dbReference type="PROSITE" id="PS51257">
    <property type="entry name" value="PROKAR_LIPOPROTEIN"/>
    <property type="match status" value="1"/>
</dbReference>
<evidence type="ECO:0000313" key="3">
    <source>
        <dbReference type="Proteomes" id="UP001159363"/>
    </source>
</evidence>
<reference evidence="2 3" key="1">
    <citation type="submission" date="2023-02" db="EMBL/GenBank/DDBJ databases">
        <title>LHISI_Scaffold_Assembly.</title>
        <authorList>
            <person name="Stuart O.P."/>
            <person name="Cleave R."/>
            <person name="Magrath M.J.L."/>
            <person name="Mikheyev A.S."/>
        </authorList>
    </citation>
    <scope>NUCLEOTIDE SEQUENCE [LARGE SCALE GENOMIC DNA]</scope>
    <source>
        <strain evidence="2">Daus_M_001</strain>
        <tissue evidence="2">Leg muscle</tissue>
    </source>
</reference>
<evidence type="ECO:0000313" key="2">
    <source>
        <dbReference type="EMBL" id="KAJ8891408.1"/>
    </source>
</evidence>
<feature type="non-terminal residue" evidence="2">
    <location>
        <position position="104"/>
    </location>
</feature>
<accession>A0ABQ9I425</accession>
<proteinExistence type="predicted"/>
<evidence type="ECO:0000256" key="1">
    <source>
        <dbReference type="SAM" id="MobiDB-lite"/>
    </source>
</evidence>
<feature type="compositionally biased region" description="Polar residues" evidence="1">
    <location>
        <begin position="46"/>
        <end position="58"/>
    </location>
</feature>
<sequence length="104" mass="11780">MYERLLMIMWMQKGSHCSVVSCLNSGLSCTHEQEDEDKTGQYPDVLSTSTHVGTSSNRVSEHESATHHDNENDYILDLNHTSCYLDGMFPTTMDVDEKPTSSYQ</sequence>
<comment type="caution">
    <text evidence="2">The sequence shown here is derived from an EMBL/GenBank/DDBJ whole genome shotgun (WGS) entry which is preliminary data.</text>
</comment>
<feature type="region of interest" description="Disordered" evidence="1">
    <location>
        <begin position="32"/>
        <end position="71"/>
    </location>
</feature>